<accession>A0A6J4JGZ8</accession>
<dbReference type="SUPFAM" id="SSF50475">
    <property type="entry name" value="FMN-binding split barrel"/>
    <property type="match status" value="1"/>
</dbReference>
<proteinExistence type="predicted"/>
<dbReference type="AlphaFoldDB" id="A0A6J4JGZ8"/>
<protein>
    <recommendedName>
        <fullName evidence="2">Pyridoxamine 5'-phosphate oxidase putative domain-containing protein</fullName>
    </recommendedName>
</protein>
<sequence>MGPSAALISAELAQFMRGPVSAMLGTSDAMAVPDATRVAGVAAIDACRLRVLISPDARTARANAVVGARVAVLVTNILTYRSVQWKGRVVAAGEDRTPGDLALLHRHIDTFSEASPSVGIPADLVPGLFPLDVVPLVVEADAVYDQTPGPGAGRRIGAGA</sequence>
<name>A0A6J4JGZ8_9ACTN</name>
<reference evidence="1" key="1">
    <citation type="submission" date="2020-02" db="EMBL/GenBank/DDBJ databases">
        <authorList>
            <person name="Meier V. D."/>
        </authorList>
    </citation>
    <scope>NUCLEOTIDE SEQUENCE</scope>
    <source>
        <strain evidence="1">AVDCRST_MAG76</strain>
    </source>
</reference>
<dbReference type="InterPro" id="IPR012349">
    <property type="entry name" value="Split_barrel_FMN-bd"/>
</dbReference>
<evidence type="ECO:0000313" key="1">
    <source>
        <dbReference type="EMBL" id="CAA9278763.1"/>
    </source>
</evidence>
<evidence type="ECO:0008006" key="2">
    <source>
        <dbReference type="Google" id="ProtNLM"/>
    </source>
</evidence>
<organism evidence="1">
    <name type="scientific">uncultured Acidimicrobiales bacterium</name>
    <dbReference type="NCBI Taxonomy" id="310071"/>
    <lineage>
        <taxon>Bacteria</taxon>
        <taxon>Bacillati</taxon>
        <taxon>Actinomycetota</taxon>
        <taxon>Acidimicrobiia</taxon>
        <taxon>Acidimicrobiales</taxon>
        <taxon>environmental samples</taxon>
    </lineage>
</organism>
<dbReference type="EMBL" id="CADCSZ010000226">
    <property type="protein sequence ID" value="CAA9278763.1"/>
    <property type="molecule type" value="Genomic_DNA"/>
</dbReference>
<gene>
    <name evidence="1" type="ORF">AVDCRST_MAG76-3867</name>
</gene>
<dbReference type="Gene3D" id="2.30.110.10">
    <property type="entry name" value="Electron Transport, Fmn-binding Protein, Chain A"/>
    <property type="match status" value="1"/>
</dbReference>